<evidence type="ECO:0000313" key="5">
    <source>
        <dbReference type="Proteomes" id="UP000593564"/>
    </source>
</evidence>
<evidence type="ECO:0000256" key="2">
    <source>
        <dbReference type="SAM" id="Phobius"/>
    </source>
</evidence>
<feature type="compositionally biased region" description="Acidic residues" evidence="1">
    <location>
        <begin position="1"/>
        <end position="10"/>
    </location>
</feature>
<sequence length="475" mass="52607">MAIITEEEQEPAQPPNPKTSPPPPPPPHKQPTSQSNPFTFWFYSTLIVSLITLLFVSLSTLSPQDPKTWFLSLPTNLRHHYSKGRTIKVQTVPNHPPIEVFTIQDGPLKSDASVLIVHGLGCSSYTFRQLVKSLGSKGLRALAIDLPGSGFSDKSMTVMEESESGGLERVWELYSDIKEKGLFWGFDQLVEKGYVNYEANEIRVSRREVVKAIELGPEEMGRVLGQVIDSMGLAPVDLVLHDSALGLGANWVLENSGLLRSVTLLDTTSSSPALPLWVLAMPVVRELVLGFRFVFVRVLELFCSKSVGGLDVEAHRILLKGRDGRRAIVGMGKKLNCSFDLVEWGSSEGLKGLPMQVIWSSGWSKEWSEEGHQVANALPRASFVTHSGGRWPQDDAADELAESISQFLSTLPKSVRQSEEEPIPEHIQKMLDKAKDSDHHHHDDHHDHHGHEHDRGHAHTAGYMDAYGLGHGWAS</sequence>
<dbReference type="PANTHER" id="PTHR43329">
    <property type="entry name" value="EPOXIDE HYDROLASE"/>
    <property type="match status" value="1"/>
</dbReference>
<feature type="domain" description="AB hydrolase-1" evidence="3">
    <location>
        <begin position="114"/>
        <end position="277"/>
    </location>
</feature>
<dbReference type="Gene3D" id="3.40.50.1820">
    <property type="entry name" value="alpha/beta hydrolase"/>
    <property type="match status" value="1"/>
</dbReference>
<proteinExistence type="predicted"/>
<comment type="caution">
    <text evidence="4">The sequence shown here is derived from an EMBL/GenBank/DDBJ whole genome shotgun (WGS) entry which is preliminary data.</text>
</comment>
<evidence type="ECO:0000259" key="3">
    <source>
        <dbReference type="Pfam" id="PF00561"/>
    </source>
</evidence>
<gene>
    <name evidence="4" type="ORF">HYC85_010171</name>
</gene>
<dbReference type="GO" id="GO:0016787">
    <property type="term" value="F:hydrolase activity"/>
    <property type="evidence" value="ECO:0007669"/>
    <property type="project" value="UniProtKB-ARBA"/>
</dbReference>
<reference evidence="4 5" key="2">
    <citation type="submission" date="2020-07" db="EMBL/GenBank/DDBJ databases">
        <title>Genome assembly of wild tea tree DASZ reveals pedigree and selection history of tea varieties.</title>
        <authorList>
            <person name="Zhang W."/>
        </authorList>
    </citation>
    <scope>NUCLEOTIDE SEQUENCE [LARGE SCALE GENOMIC DNA]</scope>
    <source>
        <strain evidence="5">cv. G240</strain>
        <tissue evidence="4">Leaf</tissue>
    </source>
</reference>
<reference evidence="5" key="1">
    <citation type="journal article" date="2020" name="Nat. Commun.">
        <title>Genome assembly of wild tea tree DASZ reveals pedigree and selection history of tea varieties.</title>
        <authorList>
            <person name="Zhang W."/>
            <person name="Zhang Y."/>
            <person name="Qiu H."/>
            <person name="Guo Y."/>
            <person name="Wan H."/>
            <person name="Zhang X."/>
            <person name="Scossa F."/>
            <person name="Alseekh S."/>
            <person name="Zhang Q."/>
            <person name="Wang P."/>
            <person name="Xu L."/>
            <person name="Schmidt M.H."/>
            <person name="Jia X."/>
            <person name="Li D."/>
            <person name="Zhu A."/>
            <person name="Guo F."/>
            <person name="Chen W."/>
            <person name="Ni D."/>
            <person name="Usadel B."/>
            <person name="Fernie A.R."/>
            <person name="Wen W."/>
        </authorList>
    </citation>
    <scope>NUCLEOTIDE SEQUENCE [LARGE SCALE GENOMIC DNA]</scope>
    <source>
        <strain evidence="5">cv. G240</strain>
    </source>
</reference>
<feature type="region of interest" description="Disordered" evidence="1">
    <location>
        <begin position="1"/>
        <end position="33"/>
    </location>
</feature>
<keyword evidence="5" id="KW-1185">Reference proteome</keyword>
<dbReference type="InterPro" id="IPR000073">
    <property type="entry name" value="AB_hydrolase_1"/>
</dbReference>
<feature type="compositionally biased region" description="Pro residues" evidence="1">
    <location>
        <begin position="12"/>
        <end position="29"/>
    </location>
</feature>
<dbReference type="Pfam" id="PF00561">
    <property type="entry name" value="Abhydrolase_1"/>
    <property type="match status" value="1"/>
</dbReference>
<keyword evidence="2" id="KW-1133">Transmembrane helix</keyword>
<feature type="compositionally biased region" description="Basic and acidic residues" evidence="1">
    <location>
        <begin position="432"/>
        <end position="457"/>
    </location>
</feature>
<feature type="transmembrane region" description="Helical" evidence="2">
    <location>
        <begin position="40"/>
        <end position="61"/>
    </location>
</feature>
<accession>A0A7J7HIL4</accession>
<keyword evidence="2" id="KW-0472">Membrane</keyword>
<dbReference type="Proteomes" id="UP000593564">
    <property type="component" value="Unassembled WGS sequence"/>
</dbReference>
<name>A0A7J7HIL4_CAMSI</name>
<dbReference type="SUPFAM" id="SSF53474">
    <property type="entry name" value="alpha/beta-Hydrolases"/>
    <property type="match status" value="1"/>
</dbReference>
<evidence type="ECO:0000256" key="1">
    <source>
        <dbReference type="SAM" id="MobiDB-lite"/>
    </source>
</evidence>
<dbReference type="AlphaFoldDB" id="A0A7J7HIL4"/>
<dbReference type="EMBL" id="JACBKZ010000004">
    <property type="protein sequence ID" value="KAF5952227.1"/>
    <property type="molecule type" value="Genomic_DNA"/>
</dbReference>
<protein>
    <recommendedName>
        <fullName evidence="3">AB hydrolase-1 domain-containing protein</fullName>
    </recommendedName>
</protein>
<dbReference type="InterPro" id="IPR029058">
    <property type="entry name" value="AB_hydrolase_fold"/>
</dbReference>
<feature type="region of interest" description="Disordered" evidence="1">
    <location>
        <begin position="432"/>
        <end position="458"/>
    </location>
</feature>
<evidence type="ECO:0000313" key="4">
    <source>
        <dbReference type="EMBL" id="KAF5952227.1"/>
    </source>
</evidence>
<organism evidence="4 5">
    <name type="scientific">Camellia sinensis</name>
    <name type="common">Tea plant</name>
    <name type="synonym">Thea sinensis</name>
    <dbReference type="NCBI Taxonomy" id="4442"/>
    <lineage>
        <taxon>Eukaryota</taxon>
        <taxon>Viridiplantae</taxon>
        <taxon>Streptophyta</taxon>
        <taxon>Embryophyta</taxon>
        <taxon>Tracheophyta</taxon>
        <taxon>Spermatophyta</taxon>
        <taxon>Magnoliopsida</taxon>
        <taxon>eudicotyledons</taxon>
        <taxon>Gunneridae</taxon>
        <taxon>Pentapetalae</taxon>
        <taxon>asterids</taxon>
        <taxon>Ericales</taxon>
        <taxon>Theaceae</taxon>
        <taxon>Camellia</taxon>
    </lineage>
</organism>
<dbReference type="ESTHER" id="camsi-a0a7j7hil4">
    <property type="family name" value="Auxin-response-4"/>
</dbReference>
<keyword evidence="2" id="KW-0812">Transmembrane</keyword>